<evidence type="ECO:0000313" key="14">
    <source>
        <dbReference type="Proteomes" id="UP000255050"/>
    </source>
</evidence>
<comment type="pathway">
    <text evidence="5">Carbohydrate metabolism; pentose and glucuronate interconversion.</text>
</comment>
<evidence type="ECO:0000256" key="6">
    <source>
        <dbReference type="ARBA" id="ARBA00007389"/>
    </source>
</evidence>
<dbReference type="AlphaFoldDB" id="A0A7H4LZC1"/>
<organism evidence="13 14">
    <name type="scientific">Klebsiella michiganensis</name>
    <dbReference type="NCBI Taxonomy" id="1134687"/>
    <lineage>
        <taxon>Bacteria</taxon>
        <taxon>Pseudomonadati</taxon>
        <taxon>Pseudomonadota</taxon>
        <taxon>Gammaproteobacteria</taxon>
        <taxon>Enterobacterales</taxon>
        <taxon>Enterobacteriaceae</taxon>
        <taxon>Klebsiella/Raoultella group</taxon>
        <taxon>Klebsiella</taxon>
    </lineage>
</organism>
<evidence type="ECO:0000256" key="10">
    <source>
        <dbReference type="ARBA" id="ARBA00023211"/>
    </source>
</evidence>
<dbReference type="PANTHER" id="PTHR30387">
    <property type="entry name" value="MANNONATE DEHYDRATASE"/>
    <property type="match status" value="1"/>
</dbReference>
<accession>A0A7H4LZC1</accession>
<dbReference type="Proteomes" id="UP000255050">
    <property type="component" value="Unassembled WGS sequence"/>
</dbReference>
<comment type="cofactor">
    <cofactor evidence="2">
        <name>Mn(2+)</name>
        <dbReference type="ChEBI" id="CHEBI:29035"/>
    </cofactor>
</comment>
<keyword evidence="10" id="KW-0464">Manganese</keyword>
<evidence type="ECO:0000256" key="8">
    <source>
        <dbReference type="ARBA" id="ARBA00016339"/>
    </source>
</evidence>
<dbReference type="EMBL" id="UGJR01000002">
    <property type="protein sequence ID" value="STR41497.1"/>
    <property type="molecule type" value="Genomic_DNA"/>
</dbReference>
<keyword evidence="9" id="KW-0408">Iron</keyword>
<keyword evidence="11 13" id="KW-0456">Lyase</keyword>
<gene>
    <name evidence="13" type="primary">uxuA_1</name>
    <name evidence="13" type="ORF">NCTC11694_02680</name>
</gene>
<sequence length="164" mass="18418">MEQTWRWYGPNDPVTLADVRQAGATGVVTALHHIPNGEVWTVDEILKRKAIVEAAGLVWSVVESVPIHEEIKTHTGNYAKWIANYQQSLRNLAQCGIRTVCYNFMPVLDWTRTDLEYVLPDGSKACVSIKLNSPPLNCISSSVRARKRTIPPKRSLRRISVSPP</sequence>
<dbReference type="UniPathway" id="UPA00246"/>
<dbReference type="NCBIfam" id="NF003027">
    <property type="entry name" value="PRK03906.1"/>
    <property type="match status" value="1"/>
</dbReference>
<dbReference type="GO" id="GO:0008927">
    <property type="term" value="F:mannonate dehydratase activity"/>
    <property type="evidence" value="ECO:0007669"/>
    <property type="project" value="UniProtKB-UniRule"/>
</dbReference>
<comment type="similarity">
    <text evidence="6">Belongs to the mannonate dehydratase family.</text>
</comment>
<evidence type="ECO:0000256" key="9">
    <source>
        <dbReference type="ARBA" id="ARBA00023004"/>
    </source>
</evidence>
<dbReference type="GO" id="GO:0030145">
    <property type="term" value="F:manganese ion binding"/>
    <property type="evidence" value="ECO:0007669"/>
    <property type="project" value="TreeGrafter"/>
</dbReference>
<dbReference type="InterPro" id="IPR036237">
    <property type="entry name" value="Xyl_isomerase-like_sf"/>
</dbReference>
<comment type="function">
    <text evidence="4">Catalyzes the dehydration of D-mannonate.</text>
</comment>
<dbReference type="NCBIfam" id="TIGR00695">
    <property type="entry name" value="uxuA"/>
    <property type="match status" value="1"/>
</dbReference>
<evidence type="ECO:0000256" key="4">
    <source>
        <dbReference type="ARBA" id="ARBA00002713"/>
    </source>
</evidence>
<evidence type="ECO:0000313" key="13">
    <source>
        <dbReference type="EMBL" id="STR41497.1"/>
    </source>
</evidence>
<comment type="cofactor">
    <cofactor evidence="3">
        <name>Fe(2+)</name>
        <dbReference type="ChEBI" id="CHEBI:29033"/>
    </cofactor>
</comment>
<dbReference type="Gene3D" id="3.20.20.150">
    <property type="entry name" value="Divalent-metal-dependent TIM barrel enzymes"/>
    <property type="match status" value="1"/>
</dbReference>
<evidence type="ECO:0000256" key="11">
    <source>
        <dbReference type="ARBA" id="ARBA00023239"/>
    </source>
</evidence>
<dbReference type="Pfam" id="PF03786">
    <property type="entry name" value="UxuA"/>
    <property type="match status" value="1"/>
</dbReference>
<evidence type="ECO:0000256" key="5">
    <source>
        <dbReference type="ARBA" id="ARBA00004892"/>
    </source>
</evidence>
<dbReference type="PANTHER" id="PTHR30387:SF2">
    <property type="entry name" value="MANNONATE DEHYDRATASE"/>
    <property type="match status" value="1"/>
</dbReference>
<evidence type="ECO:0000256" key="7">
    <source>
        <dbReference type="ARBA" id="ARBA00012927"/>
    </source>
</evidence>
<protein>
    <recommendedName>
        <fullName evidence="8 12">Mannonate dehydratase</fullName>
        <ecNumber evidence="7 12">4.2.1.8</ecNumber>
    </recommendedName>
</protein>
<dbReference type="InterPro" id="IPR004628">
    <property type="entry name" value="Man_deHydtase"/>
</dbReference>
<dbReference type="SUPFAM" id="SSF51658">
    <property type="entry name" value="Xylose isomerase-like"/>
    <property type="match status" value="1"/>
</dbReference>
<dbReference type="GO" id="GO:0042840">
    <property type="term" value="P:D-glucuronate catabolic process"/>
    <property type="evidence" value="ECO:0007669"/>
    <property type="project" value="TreeGrafter"/>
</dbReference>
<dbReference type="GO" id="GO:0008198">
    <property type="term" value="F:ferrous iron binding"/>
    <property type="evidence" value="ECO:0007669"/>
    <property type="project" value="TreeGrafter"/>
</dbReference>
<comment type="catalytic activity">
    <reaction evidence="1">
        <text>D-mannonate = 2-dehydro-3-deoxy-D-gluconate + H2O</text>
        <dbReference type="Rhea" id="RHEA:20097"/>
        <dbReference type="ChEBI" id="CHEBI:15377"/>
        <dbReference type="ChEBI" id="CHEBI:17767"/>
        <dbReference type="ChEBI" id="CHEBI:57990"/>
        <dbReference type="EC" id="4.2.1.8"/>
    </reaction>
</comment>
<evidence type="ECO:0000256" key="12">
    <source>
        <dbReference type="NCBIfam" id="TIGR00695"/>
    </source>
</evidence>
<evidence type="ECO:0000256" key="3">
    <source>
        <dbReference type="ARBA" id="ARBA00001954"/>
    </source>
</evidence>
<proteinExistence type="inferred from homology"/>
<reference evidence="13 14" key="1">
    <citation type="submission" date="2018-06" db="EMBL/GenBank/DDBJ databases">
        <authorList>
            <consortium name="Pathogen Informatics"/>
            <person name="Doyle S."/>
        </authorList>
    </citation>
    <scope>NUCLEOTIDE SEQUENCE [LARGE SCALE GENOMIC DNA]</scope>
    <source>
        <strain evidence="13 14">NCTC11694</strain>
    </source>
</reference>
<evidence type="ECO:0000256" key="1">
    <source>
        <dbReference type="ARBA" id="ARBA00001794"/>
    </source>
</evidence>
<evidence type="ECO:0000256" key="2">
    <source>
        <dbReference type="ARBA" id="ARBA00001936"/>
    </source>
</evidence>
<name>A0A7H4LZC1_9ENTR</name>
<comment type="caution">
    <text evidence="13">The sequence shown here is derived from an EMBL/GenBank/DDBJ whole genome shotgun (WGS) entry which is preliminary data.</text>
</comment>
<dbReference type="EC" id="4.2.1.8" evidence="7 12"/>